<reference evidence="1" key="2">
    <citation type="submission" date="2025-08" db="UniProtKB">
        <authorList>
            <consortium name="Ensembl"/>
        </authorList>
    </citation>
    <scope>IDENTIFICATION</scope>
</reference>
<evidence type="ECO:0000313" key="2">
    <source>
        <dbReference type="Proteomes" id="UP000694680"/>
    </source>
</evidence>
<dbReference type="AlphaFoldDB" id="A0A8C5HM03"/>
<reference evidence="1" key="3">
    <citation type="submission" date="2025-09" db="UniProtKB">
        <authorList>
            <consortium name="Ensembl"/>
        </authorList>
    </citation>
    <scope>IDENTIFICATION</scope>
</reference>
<proteinExistence type="predicted"/>
<name>A0A8C5HM03_GOUWI</name>
<reference evidence="1" key="1">
    <citation type="submission" date="2020-06" db="EMBL/GenBank/DDBJ databases">
        <authorList>
            <consortium name="Wellcome Sanger Institute Data Sharing"/>
        </authorList>
    </citation>
    <scope>NUCLEOTIDE SEQUENCE [LARGE SCALE GENOMIC DNA]</scope>
</reference>
<evidence type="ECO:0000313" key="1">
    <source>
        <dbReference type="Ensembl" id="ENSGWIP00000046866.1"/>
    </source>
</evidence>
<organism evidence="1 2">
    <name type="scientific">Gouania willdenowi</name>
    <name type="common">Blunt-snouted clingfish</name>
    <name type="synonym">Lepadogaster willdenowi</name>
    <dbReference type="NCBI Taxonomy" id="441366"/>
    <lineage>
        <taxon>Eukaryota</taxon>
        <taxon>Metazoa</taxon>
        <taxon>Chordata</taxon>
        <taxon>Craniata</taxon>
        <taxon>Vertebrata</taxon>
        <taxon>Euteleostomi</taxon>
        <taxon>Actinopterygii</taxon>
        <taxon>Neopterygii</taxon>
        <taxon>Teleostei</taxon>
        <taxon>Neoteleostei</taxon>
        <taxon>Acanthomorphata</taxon>
        <taxon>Ovalentaria</taxon>
        <taxon>Blenniimorphae</taxon>
        <taxon>Blenniiformes</taxon>
        <taxon>Gobiesocoidei</taxon>
        <taxon>Gobiesocidae</taxon>
        <taxon>Gobiesocinae</taxon>
        <taxon>Gouania</taxon>
    </lineage>
</organism>
<sequence length="87" mass="10196">MLHNAFERSFVSLFTLTINNLNRLVQDRGYTLQEYWLRFSVSNFPNSHFRNQDIVISSICPFEVITKTLNIKVCSNPENEVAKQYGH</sequence>
<keyword evidence="2" id="KW-1185">Reference proteome</keyword>
<protein>
    <submittedName>
        <fullName evidence="1">Uncharacterized protein</fullName>
    </submittedName>
</protein>
<dbReference type="Proteomes" id="UP000694680">
    <property type="component" value="Chromosome 14"/>
</dbReference>
<accession>A0A8C5HM03</accession>
<dbReference type="Ensembl" id="ENSGWIT00000050717.1">
    <property type="protein sequence ID" value="ENSGWIP00000046866.1"/>
    <property type="gene ID" value="ENSGWIG00000023116.1"/>
</dbReference>